<comment type="caution">
    <text evidence="1">The sequence shown here is derived from an EMBL/GenBank/DDBJ whole genome shotgun (WGS) entry which is preliminary data.</text>
</comment>
<keyword evidence="2" id="KW-1185">Reference proteome</keyword>
<accession>A0A4Z2HLJ1</accession>
<reference evidence="1 2" key="1">
    <citation type="submission" date="2019-03" db="EMBL/GenBank/DDBJ databases">
        <title>First draft genome of Liparis tanakae, snailfish: a comprehensive survey of snailfish specific genes.</title>
        <authorList>
            <person name="Kim W."/>
            <person name="Song I."/>
            <person name="Jeong J.-H."/>
            <person name="Kim D."/>
            <person name="Kim S."/>
            <person name="Ryu S."/>
            <person name="Song J.Y."/>
            <person name="Lee S.K."/>
        </authorList>
    </citation>
    <scope>NUCLEOTIDE SEQUENCE [LARGE SCALE GENOMIC DNA]</scope>
    <source>
        <tissue evidence="1">Muscle</tissue>
    </source>
</reference>
<dbReference type="Proteomes" id="UP000314294">
    <property type="component" value="Unassembled WGS sequence"/>
</dbReference>
<organism evidence="1 2">
    <name type="scientific">Liparis tanakae</name>
    <name type="common">Tanaka's snailfish</name>
    <dbReference type="NCBI Taxonomy" id="230148"/>
    <lineage>
        <taxon>Eukaryota</taxon>
        <taxon>Metazoa</taxon>
        <taxon>Chordata</taxon>
        <taxon>Craniata</taxon>
        <taxon>Vertebrata</taxon>
        <taxon>Euteleostomi</taxon>
        <taxon>Actinopterygii</taxon>
        <taxon>Neopterygii</taxon>
        <taxon>Teleostei</taxon>
        <taxon>Neoteleostei</taxon>
        <taxon>Acanthomorphata</taxon>
        <taxon>Eupercaria</taxon>
        <taxon>Perciformes</taxon>
        <taxon>Cottioidei</taxon>
        <taxon>Cottales</taxon>
        <taxon>Liparidae</taxon>
        <taxon>Liparis</taxon>
    </lineage>
</organism>
<evidence type="ECO:0000313" key="2">
    <source>
        <dbReference type="Proteomes" id="UP000314294"/>
    </source>
</evidence>
<sequence>MTERDEPEIKHGLLTLKSSRAVPECPPTEEVDLWSDIPNPSVQRLCAHALQHKVIQHLRVKRKTFLLVPSSDCRAAAQLNVTAVTLSAVGYASVSWACEHDGEAKVQPDTSHRLWSRMVNPTGDHMCSLNQEGETVVVEANSW</sequence>
<dbReference type="AlphaFoldDB" id="A0A4Z2HLJ1"/>
<dbReference type="EMBL" id="SRLO01000215">
    <property type="protein sequence ID" value="TNN66696.1"/>
    <property type="molecule type" value="Genomic_DNA"/>
</dbReference>
<name>A0A4Z2HLJ1_9TELE</name>
<gene>
    <name evidence="1" type="ORF">EYF80_023085</name>
</gene>
<proteinExistence type="predicted"/>
<evidence type="ECO:0000313" key="1">
    <source>
        <dbReference type="EMBL" id="TNN66696.1"/>
    </source>
</evidence>
<protein>
    <submittedName>
        <fullName evidence="1">Uncharacterized protein</fullName>
    </submittedName>
</protein>